<dbReference type="InterPro" id="IPR036390">
    <property type="entry name" value="WH_DNA-bd_sf"/>
</dbReference>
<name>A0ABN6PEW2_9BURK</name>
<dbReference type="CDD" id="cd08432">
    <property type="entry name" value="PBP2_GcdR_TrpI_HvrB_AmpR_like"/>
    <property type="match status" value="1"/>
</dbReference>
<evidence type="ECO:0000256" key="1">
    <source>
        <dbReference type="ARBA" id="ARBA00009437"/>
    </source>
</evidence>
<dbReference type="InterPro" id="IPR036388">
    <property type="entry name" value="WH-like_DNA-bd_sf"/>
</dbReference>
<dbReference type="Proteomes" id="UP001057498">
    <property type="component" value="Chromosome"/>
</dbReference>
<accession>A0ABN6PEW2</accession>
<evidence type="ECO:0000256" key="4">
    <source>
        <dbReference type="ARBA" id="ARBA00023163"/>
    </source>
</evidence>
<dbReference type="InterPro" id="IPR005119">
    <property type="entry name" value="LysR_subst-bd"/>
</dbReference>
<dbReference type="SUPFAM" id="SSF53850">
    <property type="entry name" value="Periplasmic binding protein-like II"/>
    <property type="match status" value="1"/>
</dbReference>
<protein>
    <submittedName>
        <fullName evidence="6">LysR family transcriptional regulator</fullName>
    </submittedName>
</protein>
<dbReference type="PANTHER" id="PTHR30537:SF74">
    <property type="entry name" value="HTH-TYPE TRANSCRIPTIONAL REGULATOR TRPI"/>
    <property type="match status" value="1"/>
</dbReference>
<evidence type="ECO:0000259" key="5">
    <source>
        <dbReference type="PROSITE" id="PS50931"/>
    </source>
</evidence>
<keyword evidence="7" id="KW-1185">Reference proteome</keyword>
<dbReference type="PANTHER" id="PTHR30537">
    <property type="entry name" value="HTH-TYPE TRANSCRIPTIONAL REGULATOR"/>
    <property type="match status" value="1"/>
</dbReference>
<keyword evidence="2" id="KW-0805">Transcription regulation</keyword>
<evidence type="ECO:0000313" key="6">
    <source>
        <dbReference type="EMBL" id="BDI03539.1"/>
    </source>
</evidence>
<sequence length="331" mass="36258">MNQRLSQRPLSLDFLRSFEAVARLLSFSAAAEELHLTQPAVSRQIKSLEEELGAQLFQRGTRKVELTQAGRTLLRAVEPSLVRLDSAVRQIRLSRSRAMVSVTTFASFATLWLMPRLADFERAHPGVDIRLSASDRLIESDDEELDLALRGCRPERAPADAIRLFGDVLTPVIGAALAESIARGDAPPLREPADLTGHTLLEMDDGSQIATDQAWAAWLTPRGLERLQPRRRMSMNYTHQQIQAALAGQGVALARLALVADALARGDLVEPFGPGQRQWAQMCYWLVPLGGSAGEARPEVVAFTRWVIAQAEATRLAIGDGPDAETLVDAD</sequence>
<dbReference type="SUPFAM" id="SSF46785">
    <property type="entry name" value="Winged helix' DNA-binding domain"/>
    <property type="match status" value="1"/>
</dbReference>
<dbReference type="PRINTS" id="PR00039">
    <property type="entry name" value="HTHLYSR"/>
</dbReference>
<dbReference type="RefSeq" id="WP_251971820.1">
    <property type="nucleotide sequence ID" value="NZ_AP025730.1"/>
</dbReference>
<dbReference type="Pfam" id="PF03466">
    <property type="entry name" value="LysR_substrate"/>
    <property type="match status" value="1"/>
</dbReference>
<proteinExistence type="inferred from homology"/>
<reference evidence="6" key="1">
    <citation type="submission" date="2022-04" db="EMBL/GenBank/DDBJ databases">
        <title>Whole genome sequence of Sphaerotilus sp. FB-5.</title>
        <authorList>
            <person name="Takeda M."/>
            <person name="Narihara S."/>
            <person name="Akimoto M."/>
            <person name="Akimoto R."/>
            <person name="Nishiyashiki S."/>
            <person name="Murakami T."/>
        </authorList>
    </citation>
    <scope>NUCLEOTIDE SEQUENCE</scope>
    <source>
        <strain evidence="6">FB-5</strain>
    </source>
</reference>
<evidence type="ECO:0000313" key="7">
    <source>
        <dbReference type="Proteomes" id="UP001057498"/>
    </source>
</evidence>
<dbReference type="PROSITE" id="PS50931">
    <property type="entry name" value="HTH_LYSR"/>
    <property type="match status" value="1"/>
</dbReference>
<gene>
    <name evidence="6" type="ORF">CATMQ487_05090</name>
</gene>
<keyword evidence="4" id="KW-0804">Transcription</keyword>
<dbReference type="EMBL" id="AP025730">
    <property type="protein sequence ID" value="BDI03539.1"/>
    <property type="molecule type" value="Genomic_DNA"/>
</dbReference>
<dbReference type="Gene3D" id="1.10.10.10">
    <property type="entry name" value="Winged helix-like DNA-binding domain superfamily/Winged helix DNA-binding domain"/>
    <property type="match status" value="1"/>
</dbReference>
<organism evidence="6 7">
    <name type="scientific">Sphaerotilus microaerophilus</name>
    <dbReference type="NCBI Taxonomy" id="2914710"/>
    <lineage>
        <taxon>Bacteria</taxon>
        <taxon>Pseudomonadati</taxon>
        <taxon>Pseudomonadota</taxon>
        <taxon>Betaproteobacteria</taxon>
        <taxon>Burkholderiales</taxon>
        <taxon>Sphaerotilaceae</taxon>
        <taxon>Sphaerotilus</taxon>
    </lineage>
</organism>
<evidence type="ECO:0000256" key="3">
    <source>
        <dbReference type="ARBA" id="ARBA00023125"/>
    </source>
</evidence>
<feature type="domain" description="HTH lysR-type" evidence="5">
    <location>
        <begin position="12"/>
        <end position="67"/>
    </location>
</feature>
<dbReference type="Pfam" id="PF00126">
    <property type="entry name" value="HTH_1"/>
    <property type="match status" value="1"/>
</dbReference>
<dbReference type="InterPro" id="IPR000847">
    <property type="entry name" value="LysR_HTH_N"/>
</dbReference>
<comment type="similarity">
    <text evidence="1">Belongs to the LysR transcriptional regulatory family.</text>
</comment>
<dbReference type="Gene3D" id="3.40.190.10">
    <property type="entry name" value="Periplasmic binding protein-like II"/>
    <property type="match status" value="2"/>
</dbReference>
<evidence type="ECO:0000256" key="2">
    <source>
        <dbReference type="ARBA" id="ARBA00023015"/>
    </source>
</evidence>
<dbReference type="InterPro" id="IPR058163">
    <property type="entry name" value="LysR-type_TF_proteobact-type"/>
</dbReference>
<keyword evidence="3" id="KW-0238">DNA-binding</keyword>